<accession>A0ABW9XAF7</accession>
<dbReference type="EMBL" id="JAAAPO010000001">
    <property type="protein sequence ID" value="NBC35517.1"/>
    <property type="molecule type" value="Genomic_DNA"/>
</dbReference>
<keyword evidence="2" id="KW-1185">Reference proteome</keyword>
<organism evidence="1 2">
    <name type="scientific">Novosphingobium ovatum</name>
    <dbReference type="NCBI Taxonomy" id="1908523"/>
    <lineage>
        <taxon>Bacteria</taxon>
        <taxon>Pseudomonadati</taxon>
        <taxon>Pseudomonadota</taxon>
        <taxon>Alphaproteobacteria</taxon>
        <taxon>Sphingomonadales</taxon>
        <taxon>Sphingomonadaceae</taxon>
        <taxon>Novosphingobium</taxon>
    </lineage>
</organism>
<reference evidence="2" key="1">
    <citation type="submission" date="2020-01" db="EMBL/GenBank/DDBJ databases">
        <title>Sphingomonas sp. strain CSW-10.</title>
        <authorList>
            <person name="Chen W.-M."/>
        </authorList>
    </citation>
    <scope>NUCLEOTIDE SEQUENCE [LARGE SCALE GENOMIC DNA]</scope>
    <source>
        <strain evidence="2">FSY-8</strain>
    </source>
</reference>
<dbReference type="Proteomes" id="UP000753724">
    <property type="component" value="Unassembled WGS sequence"/>
</dbReference>
<name>A0ABW9XAF7_9SPHN</name>
<evidence type="ECO:0000313" key="2">
    <source>
        <dbReference type="Proteomes" id="UP000753724"/>
    </source>
</evidence>
<evidence type="ECO:0000313" key="1">
    <source>
        <dbReference type="EMBL" id="NBC35517.1"/>
    </source>
</evidence>
<sequence length="101" mass="11219">MADRKISIPLDDPTQVASFNKRAIDKVIETINLRLQEGGRQISRLAMRLTTNEALQAPTPRWAGLHPFQRAEEIGKAKAEHDQAILDARAFVADLEGKTDA</sequence>
<proteinExistence type="predicted"/>
<protein>
    <submittedName>
        <fullName evidence="1">Uncharacterized protein</fullName>
    </submittedName>
</protein>
<gene>
    <name evidence="1" type="ORF">GTZ99_02990</name>
</gene>
<comment type="caution">
    <text evidence="1">The sequence shown here is derived from an EMBL/GenBank/DDBJ whole genome shotgun (WGS) entry which is preliminary data.</text>
</comment>